<feature type="region of interest" description="Disordered" evidence="1">
    <location>
        <begin position="1267"/>
        <end position="1292"/>
    </location>
</feature>
<feature type="compositionally biased region" description="Polar residues" evidence="1">
    <location>
        <begin position="108"/>
        <end position="124"/>
    </location>
</feature>
<dbReference type="EMBL" id="LS997625">
    <property type="protein sequence ID" value="SYZ66849.1"/>
    <property type="molecule type" value="Genomic_DNA"/>
</dbReference>
<feature type="compositionally biased region" description="Low complexity" evidence="1">
    <location>
        <begin position="89"/>
        <end position="98"/>
    </location>
</feature>
<feature type="region of interest" description="Disordered" evidence="1">
    <location>
        <begin position="770"/>
        <end position="798"/>
    </location>
</feature>
<dbReference type="SMART" id="SM00368">
    <property type="entry name" value="LRR_RI"/>
    <property type="match status" value="3"/>
</dbReference>
<feature type="compositionally biased region" description="Polar residues" evidence="1">
    <location>
        <begin position="1037"/>
        <end position="1049"/>
    </location>
</feature>
<feature type="region of interest" description="Disordered" evidence="1">
    <location>
        <begin position="2847"/>
        <end position="2868"/>
    </location>
</feature>
<feature type="region of interest" description="Disordered" evidence="1">
    <location>
        <begin position="22"/>
        <end position="124"/>
    </location>
</feature>
<sequence length="2944" mass="311846">MSSSSVEPARFLLNSFTVAATPERFSVSSTEDGDRAEGTTPIDGQDVDAHVHDRMRSRAFANFTGASVEKEEEPRPSGVAPQPAPAPPRSSQLASSRRTASVEWLSAPTANTSPHSRWYTSSSHSWQPMWRAPVRSRTDGMCRSGGDDSGIPETPFRWRSSLLHSARTSLLTPVSHGKSHAVATGSTLHPETSIRHVSEQLGRSPVGAFTPNIRYRTSTGASSDTRTAPCQLSTAIVKESVNSNGGSRHCRVSPARRASVEWTPPASIHPAHTIAPLLRPSVPTRPSLLQSHRKTQGEAILRRRPPLLATTHQGAAAVSTSFSAGGIPTRSARVVTLCVPAEIAVQPNGDSARRTRRRASLSVSSTSSVAVAGTSPVSNLWMQPERRDLALRRGHGEVAEEAEVVAGVTRSSSHAPVHHAEAEEDDEVGGSTETIAIGHLTLRSFTEEYSRFSTEGTVGWVGLQTHLRCHTQSSQIFTLDLTCCHMRRDQWTWFTQDILPQLRVLEVLHLVQMHLEDEAVAELVRGSCGLSAAADGRRTASRSWQQSPSSESRHGCGGSGDGSGSGGRAMPSAPLAHLRVLDLSGNAVTQRSCTHLGKMMLWMAGTLEEVRLLGNPLKDYGMQTLSVYVSKLNLETLEQDSSLFPAALRELCAQVRQTCRRGHAERSGVSGLASSSAQSAAAAGVVHAGCSEDEGRGDASDLVAGLPLGPVLLDLRDCRASVRGLSEMLAAASRAHRLRTLVLSHNVAGVTSLLPLPASEYHGAANLAKEEEEVVSEEREARPRCSADRDPQPQPLPLPHRLRLVKTPLVYSGALMRRKLTGFSDMAVFTTSCALSTLVLYGVPLSQTCSPLGFRELLLNIFFSCPLLDLVDLSDTFEWSLLPPEARLALLTEGNRRDAVEQRLHGLEGRQGLHVYGENEGEVEFRLDSAVVSGQTRLGDIFGELMAHAALNAVVRHRLLPAAFLHVRELHLSSTGLTDSGAHGLCMGVRRGRSHTGMLASLVVLNLSDNLMTVRGCVRVISTFLLDDDAKGDVDATRSSPASPGTATATRGPMRIAPLTALALQRNAGIESSRSDGTAAGMNGGSNDGADNAEYLQQVCTAAEEAVLRRATLRSAACLNQACRSSSTATRNAATQEEQVPSLTVYFSAPPPWAATRPMSSSVVGDPRPPSTFLSSAASMDVFYAGCDDQGDAYCTCPCSRFYVPKPASAEATHREDPNGAGLPYSSQQQQWTSAAASRILAGAATARGGQAVSTLAVPEAIRSDNGALSAGATPTTGVKQQNHTPAGPRRSLFASLDAPRDAVASAMTAAAVGARAGGECPNGPVNTASLHHLWNCTNDMAATTAISLDSVSSSSFSFAPTPPSASMSAAAATRHTSDLGAADADRRFMLLQQQQQAGQPSRRESNFSVSGGASFGELFMSKSEETLPLTLGAPNSIEFSDAAAAAPMGVDVDMSSTLASTTVSAKHTGGRRARLWRIRTFVLSYDHPAGHLLCRALGVLLRPAPDAVGEGARAALDKDLLDALKRALAAFTARSTSEQDNDEGGGGGGGGAGKAASTTVVEVVHYLPPESSSATVADGGDPNQREAEAHWMRFKVTTNERKGVMAQLLQEVLNVPLSEQCACFERLLQFVGQHVKCGEELDGESSAEDLWDPVRAIERAARSSAAVRARLEIAYGGDAATAVHTRHQYYDAADATLAPISDAGGGAAAAPGAELNGTDNTEGVVRLDHLYSALWKELGLPVSGTARDALPHAPASLCIKEEEAEAPVSGDRRPQLLDRRASGGDLYMFPLTSCDATSRRSSEAAIPLSVPPSAAVHQQRLHVVNLYDRGSGELKLREWESLPAPLREGQRDDAFASAAATGDDQGGMEGAEDDRETSADSASVTTPEKQLGYARDMELGGTAAELLPPLFALGDSNAEAPQQGSPPVGVALTDQLMGLSPPLETCNTAGAAVAPSFSQQQQQVPRASLAATEDEKGQQHMDDDSGESDMPRVVTSRLRIGQQSGEERSGSSGEAGSSVGGCSAMLSRPQQELSEGRQHTQPGLAHPGVTGVQAEEAEGEEDIVIAPPIRVQRRSSQLVGRIKTFTLSYTHQEGTAVCRAWRLLHSAMHVYRSKSANSNSASCDASVDVVAPISPPASLSLSVLAKEAQKCLCDDFLAFLQPPDEDIEHAVLSVSLNCDSSVATAMLQVQVQTNERRAALADRLQHSNHGVRRSVGRDHRSGLVPLSVQEVDRFYFPRLTHLLRQYKTVADMVVQVQTFLQPRAALQDRLLQSYGSIAALVHYYHGSSAALEHELGISSWQVLMDPTPLGTARAQQLADDVLSPTVAVDRVQRRRNVVAEEGHQGGGALCEGEPRTPNPQPQPATAGAPQLSRLASANDGASGATNLQGRPPPHPRRLPTPPHAITHTSSISFDEVTEDSTSEEGPVVVLRCTTPTKTSHSPFTPKSFHVQYTSGMHQQVFSTTSPSRPVVEGVSERGALNESGGYLDAGTDTGLVSPLTAISSTAGSPNQQHLGLSLEHPAATGAVAPSENSLSTQPVPHLLLQPAGDKDAAAAPPGAKSGCDSRQYHYSEASGSATTAAVPVSSSSPLVMSAPKTKTIVGSSTSGYLAPPFQQLAEYNHSNAGGNSNATLQPPQVNPRRLVAAAGASDSSSVTGLDQCKSEYERVLQGKYKRLMRVAYDGVVRGSVPLDPQHQQKTVIGRGKWGAQKVELSLEWEILFVLTFEKSRKLGRSSRRAQMLVHPVGCGFECAAGDDLSHTASSGIFCGGDALSPQSSAISGELGECGHHPSMVPMSKMPRKKEPSRSAASHLIITIQRPFTPDEVGSSSHNMEETVMAGALLTVSSSKPGRLLGGGSDDTSNTSRASTGANQAVQEYVFQLCQPSLTLVIEMKSSKHVQEALRLLKNSIRRATQAVNKSMLNAQIPPPVLTSSSLPVAHHGPLS</sequence>
<feature type="compositionally biased region" description="Polar residues" evidence="1">
    <location>
        <begin position="1880"/>
        <end position="1889"/>
    </location>
</feature>
<feature type="region of interest" description="Disordered" evidence="1">
    <location>
        <begin position="1032"/>
        <end position="1051"/>
    </location>
</feature>
<feature type="region of interest" description="Disordered" evidence="1">
    <location>
        <begin position="1534"/>
        <end position="1556"/>
    </location>
</feature>
<evidence type="ECO:0000313" key="4">
    <source>
        <dbReference type="Proteomes" id="UP000319462"/>
    </source>
</evidence>
<feature type="region of interest" description="Disordered" evidence="1">
    <location>
        <begin position="1859"/>
        <end position="1893"/>
    </location>
</feature>
<dbReference type="SUPFAM" id="SSF52047">
    <property type="entry name" value="RNI-like"/>
    <property type="match status" value="1"/>
</dbReference>
<reference evidence="3 4" key="1">
    <citation type="submission" date="2018-09" db="EMBL/GenBank/DDBJ databases">
        <authorList>
            <person name="Peiro R."/>
            <person name="Begona"/>
            <person name="Cbmso G."/>
            <person name="Lopez M."/>
            <person name="Gonzalez S."/>
        </authorList>
    </citation>
    <scope>NUCLEOTIDE SEQUENCE [LARGE SCALE GENOMIC DNA]</scope>
</reference>
<feature type="compositionally biased region" description="Low complexity" evidence="1">
    <location>
        <begin position="2011"/>
        <end position="2024"/>
    </location>
</feature>
<feature type="region of interest" description="Disordered" evidence="1">
    <location>
        <begin position="1955"/>
        <end position="2049"/>
    </location>
</feature>
<protein>
    <submittedName>
        <fullName evidence="3">Hypothetical_protein</fullName>
    </submittedName>
</protein>
<feature type="compositionally biased region" description="Polar residues" evidence="1">
    <location>
        <begin position="1273"/>
        <end position="1285"/>
    </location>
</feature>
<feature type="region of interest" description="Disordered" evidence="1">
    <location>
        <begin position="2334"/>
        <end position="2408"/>
    </location>
</feature>
<organism evidence="3 4">
    <name type="scientific">Leishmania braziliensis MHOM/BR/75/M2904</name>
    <dbReference type="NCBI Taxonomy" id="420245"/>
    <lineage>
        <taxon>Eukaryota</taxon>
        <taxon>Discoba</taxon>
        <taxon>Euglenozoa</taxon>
        <taxon>Kinetoplastea</taxon>
        <taxon>Metakinetoplastina</taxon>
        <taxon>Trypanosomatida</taxon>
        <taxon>Trypanosomatidae</taxon>
        <taxon>Leishmaniinae</taxon>
        <taxon>Leishmania</taxon>
        <taxon>Leishmania braziliensis species complex</taxon>
    </lineage>
</organism>
<feature type="compositionally biased region" description="Gly residues" evidence="1">
    <location>
        <begin position="555"/>
        <end position="567"/>
    </location>
</feature>
<dbReference type="InterPro" id="IPR000595">
    <property type="entry name" value="cNMP-bd_dom"/>
</dbReference>
<feature type="domain" description="Cyclic nucleotide-binding" evidence="2">
    <location>
        <begin position="908"/>
        <end position="945"/>
    </location>
</feature>
<evidence type="ECO:0000256" key="1">
    <source>
        <dbReference type="SAM" id="MobiDB-lite"/>
    </source>
</evidence>
<dbReference type="Gene3D" id="3.80.10.10">
    <property type="entry name" value="Ribonuclease Inhibitor"/>
    <property type="match status" value="1"/>
</dbReference>
<feature type="compositionally biased region" description="Polar residues" evidence="1">
    <location>
        <begin position="2858"/>
        <end position="2868"/>
    </location>
</feature>
<feature type="compositionally biased region" description="Basic and acidic residues" evidence="1">
    <location>
        <begin position="47"/>
        <end position="56"/>
    </location>
</feature>
<feature type="region of interest" description="Disordered" evidence="1">
    <location>
        <begin position="537"/>
        <end position="569"/>
    </location>
</feature>
<dbReference type="InterPro" id="IPR032675">
    <property type="entry name" value="LRR_dom_sf"/>
</dbReference>
<feature type="compositionally biased region" description="Gly residues" evidence="1">
    <location>
        <begin position="1545"/>
        <end position="1554"/>
    </location>
</feature>
<feature type="region of interest" description="Disordered" evidence="1">
    <location>
        <begin position="407"/>
        <end position="429"/>
    </location>
</feature>
<accession>A0A3P3Z9C8</accession>
<feature type="compositionally biased region" description="Basic and acidic residues" evidence="1">
    <location>
        <begin position="776"/>
        <end position="791"/>
    </location>
</feature>
<proteinExistence type="predicted"/>
<evidence type="ECO:0000313" key="3">
    <source>
        <dbReference type="EMBL" id="SYZ66849.1"/>
    </source>
</evidence>
<dbReference type="Proteomes" id="UP000319462">
    <property type="component" value="Chromosome 26"/>
</dbReference>
<feature type="compositionally biased region" description="Basic and acidic residues" evidence="1">
    <location>
        <begin position="1974"/>
        <end position="1984"/>
    </location>
</feature>
<feature type="compositionally biased region" description="Low complexity" evidence="1">
    <location>
        <begin position="541"/>
        <end position="550"/>
    </location>
</feature>
<feature type="compositionally biased region" description="Polar residues" evidence="1">
    <location>
        <begin position="1957"/>
        <end position="1966"/>
    </location>
</feature>
<gene>
    <name evidence="3" type="ORF">LBRM2904_26.1840</name>
</gene>
<feature type="region of interest" description="Disordered" evidence="1">
    <location>
        <begin position="1210"/>
        <end position="1229"/>
    </location>
</feature>
<feature type="region of interest" description="Disordered" evidence="1">
    <location>
        <begin position="2549"/>
        <end position="2568"/>
    </location>
</feature>
<evidence type="ECO:0000259" key="2">
    <source>
        <dbReference type="PROSITE" id="PS50042"/>
    </source>
</evidence>
<name>A0A3P3Z9C8_LEIBR</name>
<dbReference type="PROSITE" id="PS50042">
    <property type="entry name" value="CNMP_BINDING_3"/>
    <property type="match status" value="1"/>
</dbReference>